<organism evidence="15 16">
    <name type="scientific">Archangium lansingense</name>
    <dbReference type="NCBI Taxonomy" id="2995310"/>
    <lineage>
        <taxon>Bacteria</taxon>
        <taxon>Pseudomonadati</taxon>
        <taxon>Myxococcota</taxon>
        <taxon>Myxococcia</taxon>
        <taxon>Myxococcales</taxon>
        <taxon>Cystobacterineae</taxon>
        <taxon>Archangiaceae</taxon>
        <taxon>Archangium</taxon>
    </lineage>
</organism>
<feature type="transmembrane region" description="Helical" evidence="12">
    <location>
        <begin position="378"/>
        <end position="399"/>
    </location>
</feature>
<evidence type="ECO:0000256" key="3">
    <source>
        <dbReference type="ARBA" id="ARBA00022448"/>
    </source>
</evidence>
<feature type="transmembrane region" description="Helical" evidence="12">
    <location>
        <begin position="62"/>
        <end position="82"/>
    </location>
</feature>
<keyword evidence="11 12" id="KW-0472">Membrane</keyword>
<keyword evidence="7 12" id="KW-0769">Symport</keyword>
<feature type="transmembrane region" description="Helical" evidence="12">
    <location>
        <begin position="154"/>
        <end position="172"/>
    </location>
</feature>
<feature type="domain" description="K+ potassium transporter C-terminal" evidence="14">
    <location>
        <begin position="489"/>
        <end position="637"/>
    </location>
</feature>
<dbReference type="PANTHER" id="PTHR30540">
    <property type="entry name" value="OSMOTIC STRESS POTASSIUM TRANSPORTER"/>
    <property type="match status" value="1"/>
</dbReference>
<dbReference type="HAMAP" id="MF_01522">
    <property type="entry name" value="Kup"/>
    <property type="match status" value="1"/>
</dbReference>
<evidence type="ECO:0000256" key="1">
    <source>
        <dbReference type="ARBA" id="ARBA00004141"/>
    </source>
</evidence>
<dbReference type="InterPro" id="IPR053952">
    <property type="entry name" value="K_trans_C"/>
</dbReference>
<feature type="transmembrane region" description="Helical" evidence="12">
    <location>
        <begin position="411"/>
        <end position="428"/>
    </location>
</feature>
<evidence type="ECO:0000256" key="4">
    <source>
        <dbReference type="ARBA" id="ARBA00022475"/>
    </source>
</evidence>
<evidence type="ECO:0000256" key="10">
    <source>
        <dbReference type="ARBA" id="ARBA00023065"/>
    </source>
</evidence>
<evidence type="ECO:0000259" key="13">
    <source>
        <dbReference type="Pfam" id="PF02705"/>
    </source>
</evidence>
<dbReference type="Proteomes" id="UP001207654">
    <property type="component" value="Unassembled WGS sequence"/>
</dbReference>
<evidence type="ECO:0000313" key="16">
    <source>
        <dbReference type="Proteomes" id="UP001207654"/>
    </source>
</evidence>
<evidence type="ECO:0000313" key="15">
    <source>
        <dbReference type="EMBL" id="MCY1073381.1"/>
    </source>
</evidence>
<dbReference type="EMBL" id="JAPNKA010000001">
    <property type="protein sequence ID" value="MCY1073381.1"/>
    <property type="molecule type" value="Genomic_DNA"/>
</dbReference>
<feature type="transmembrane region" description="Helical" evidence="12">
    <location>
        <begin position="352"/>
        <end position="372"/>
    </location>
</feature>
<gene>
    <name evidence="12" type="primary">kup</name>
    <name evidence="15" type="ORF">OV287_02700</name>
</gene>
<protein>
    <recommendedName>
        <fullName evidence="12">Probable potassium transport system protein Kup</fullName>
    </recommendedName>
</protein>
<feature type="transmembrane region" description="Helical" evidence="12">
    <location>
        <begin position="113"/>
        <end position="134"/>
    </location>
</feature>
<dbReference type="Pfam" id="PF22776">
    <property type="entry name" value="K_trans_C"/>
    <property type="match status" value="1"/>
</dbReference>
<feature type="transmembrane region" description="Helical" evidence="12">
    <location>
        <begin position="434"/>
        <end position="455"/>
    </location>
</feature>
<evidence type="ECO:0000256" key="9">
    <source>
        <dbReference type="ARBA" id="ARBA00022989"/>
    </source>
</evidence>
<evidence type="ECO:0000256" key="7">
    <source>
        <dbReference type="ARBA" id="ARBA00022847"/>
    </source>
</evidence>
<keyword evidence="16" id="KW-1185">Reference proteome</keyword>
<dbReference type="InterPro" id="IPR023051">
    <property type="entry name" value="Kup"/>
</dbReference>
<keyword evidence="9 12" id="KW-1133">Transmembrane helix</keyword>
<keyword evidence="8 12" id="KW-0630">Potassium</keyword>
<comment type="function">
    <text evidence="12">Transport of potassium into the cell. Likely operates as a K(+):H(+) symporter.</text>
</comment>
<feature type="transmembrane region" description="Helical" evidence="12">
    <location>
        <begin position="260"/>
        <end position="282"/>
    </location>
</feature>
<keyword evidence="6 12" id="KW-0812">Transmembrane</keyword>
<sequence>MSAPSRSTPAVPVAADTSKRVATLALGALGIVYGDIGTSPLYALRECFSGSHGVQPTHDNVLGVLSLVFWALIIVVSVKYLVFVMRADNRGEGGILALMALAMQRKRGEEVKVRPVVVTLGVFGAALLYGDGLITPAISVLSAVEGLSVATPFFEPYIQPLTIAILVGLFMIQRHGTAGIGAIFGPFMLVWFLTLAVLGIKELVTYPAVIWAISPIQAVRFFIHNQGHGFLVLGSVFLVVTGGEALYADMGHFGWRPIRWAWFVVVLPALMLNYMGQGALLLRDPSKASNPFFHLAPSWALYPLVVLATGATVIASQALISGAFSLTQQAIQLGYTPRLEVVHTSAEERGQIYLPGINLALLVGIILLVLGFKSSSNLAAAYGISVTTTMTITTVLAYVVARERWNVSRAVALPVAALFLVVDLSFWGSNLVKIAAGGWFPLLMALCVFTLMTTWKKGRDILANRLRGSSIPLKQLLESFGDHPPVRVPGTAIFMTGNPEGTPPALLHNLKHNKVLHEQVMLLTIASEEVPHVPPEERVEVIKLEEGFVRVIARYGFMENPSIPDILKRAREKGLQFNLMGTSFFLGRETLIPSKKPGMAMWREALFSWMSRNARSATAYFRIPPNRVVELGAQVEL</sequence>
<name>A0ABT3ZVK5_9BACT</name>
<comment type="caution">
    <text evidence="15">The sequence shown here is derived from an EMBL/GenBank/DDBJ whole genome shotgun (WGS) entry which is preliminary data.</text>
</comment>
<dbReference type="InterPro" id="IPR003855">
    <property type="entry name" value="K+_transporter"/>
</dbReference>
<keyword evidence="3 12" id="KW-0813">Transport</keyword>
<evidence type="ECO:0000256" key="11">
    <source>
        <dbReference type="ARBA" id="ARBA00023136"/>
    </source>
</evidence>
<dbReference type="PANTHER" id="PTHR30540:SF79">
    <property type="entry name" value="LOW AFFINITY POTASSIUM TRANSPORT SYSTEM PROTEIN KUP"/>
    <property type="match status" value="1"/>
</dbReference>
<comment type="subcellular location">
    <subcellularLocation>
        <location evidence="12">Cell membrane</location>
        <topology evidence="12">Multi-pass membrane protein</topology>
    </subcellularLocation>
    <subcellularLocation>
        <location evidence="1">Membrane</location>
        <topology evidence="1">Multi-pass membrane protein</topology>
    </subcellularLocation>
</comment>
<evidence type="ECO:0000259" key="14">
    <source>
        <dbReference type="Pfam" id="PF22776"/>
    </source>
</evidence>
<comment type="catalytic activity">
    <reaction evidence="12">
        <text>K(+)(in) + H(+)(in) = K(+)(out) + H(+)(out)</text>
        <dbReference type="Rhea" id="RHEA:28490"/>
        <dbReference type="ChEBI" id="CHEBI:15378"/>
        <dbReference type="ChEBI" id="CHEBI:29103"/>
    </reaction>
</comment>
<proteinExistence type="inferred from homology"/>
<keyword evidence="10 12" id="KW-0406">Ion transport</keyword>
<keyword evidence="5 12" id="KW-0633">Potassium transport</keyword>
<comment type="similarity">
    <text evidence="2 12">Belongs to the HAK/KUP transporter (TC 2.A.72) family.</text>
</comment>
<dbReference type="RefSeq" id="WP_267532390.1">
    <property type="nucleotide sequence ID" value="NZ_JAPNKA010000001.1"/>
</dbReference>
<accession>A0ABT3ZVK5</accession>
<feature type="transmembrane region" description="Helical" evidence="12">
    <location>
        <begin position="21"/>
        <end position="42"/>
    </location>
</feature>
<dbReference type="Pfam" id="PF02705">
    <property type="entry name" value="K_trans"/>
    <property type="match status" value="1"/>
</dbReference>
<feature type="transmembrane region" description="Helical" evidence="12">
    <location>
        <begin position="204"/>
        <end position="223"/>
    </location>
</feature>
<feature type="transmembrane region" description="Helical" evidence="12">
    <location>
        <begin position="179"/>
        <end position="198"/>
    </location>
</feature>
<evidence type="ECO:0000256" key="2">
    <source>
        <dbReference type="ARBA" id="ARBA00007019"/>
    </source>
</evidence>
<evidence type="ECO:0000256" key="8">
    <source>
        <dbReference type="ARBA" id="ARBA00022958"/>
    </source>
</evidence>
<reference evidence="15 16" key="1">
    <citation type="submission" date="2022-11" db="EMBL/GenBank/DDBJ databases">
        <title>Minimal conservation of predation-associated metabolite biosynthetic gene clusters underscores biosynthetic potential of Myxococcota including descriptions for ten novel species: Archangium lansinium sp. nov., Myxococcus landrumus sp. nov., Nannocystis bai.</title>
        <authorList>
            <person name="Ahearne A."/>
            <person name="Stevens C."/>
            <person name="Phillips K."/>
        </authorList>
    </citation>
    <scope>NUCLEOTIDE SEQUENCE [LARGE SCALE GENOMIC DNA]</scope>
    <source>
        <strain evidence="15 16">MIWBW</strain>
    </source>
</reference>
<evidence type="ECO:0000256" key="6">
    <source>
        <dbReference type="ARBA" id="ARBA00022692"/>
    </source>
</evidence>
<feature type="domain" description="K+ potassium transporter integral membrane" evidence="13">
    <location>
        <begin position="24"/>
        <end position="478"/>
    </location>
</feature>
<dbReference type="InterPro" id="IPR053951">
    <property type="entry name" value="K_trans_N"/>
</dbReference>
<evidence type="ECO:0000256" key="12">
    <source>
        <dbReference type="HAMAP-Rule" id="MF_01522"/>
    </source>
</evidence>
<evidence type="ECO:0000256" key="5">
    <source>
        <dbReference type="ARBA" id="ARBA00022538"/>
    </source>
</evidence>
<feature type="transmembrane region" description="Helical" evidence="12">
    <location>
        <begin position="230"/>
        <end position="248"/>
    </location>
</feature>
<keyword evidence="4 12" id="KW-1003">Cell membrane</keyword>